<feature type="compositionally biased region" description="Basic and acidic residues" evidence="1">
    <location>
        <begin position="21"/>
        <end position="31"/>
    </location>
</feature>
<accession>A0A154PF76</accession>
<feature type="region of interest" description="Disordered" evidence="1">
    <location>
        <begin position="178"/>
        <end position="197"/>
    </location>
</feature>
<gene>
    <name evidence="2" type="ORF">WN55_01924</name>
</gene>
<reference evidence="2 3" key="1">
    <citation type="submission" date="2015-07" db="EMBL/GenBank/DDBJ databases">
        <title>The genome of Dufourea novaeangliae.</title>
        <authorList>
            <person name="Pan H."/>
            <person name="Kapheim K."/>
        </authorList>
    </citation>
    <scope>NUCLEOTIDE SEQUENCE [LARGE SCALE GENOMIC DNA]</scope>
    <source>
        <strain evidence="2">0120121106</strain>
        <tissue evidence="2">Whole body</tissue>
    </source>
</reference>
<dbReference type="Proteomes" id="UP000076502">
    <property type="component" value="Unassembled WGS sequence"/>
</dbReference>
<evidence type="ECO:0000313" key="3">
    <source>
        <dbReference type="Proteomes" id="UP000076502"/>
    </source>
</evidence>
<keyword evidence="3" id="KW-1185">Reference proteome</keyword>
<evidence type="ECO:0000313" key="2">
    <source>
        <dbReference type="EMBL" id="KZC10495.1"/>
    </source>
</evidence>
<organism evidence="2 3">
    <name type="scientific">Dufourea novaeangliae</name>
    <name type="common">Sweat bee</name>
    <dbReference type="NCBI Taxonomy" id="178035"/>
    <lineage>
        <taxon>Eukaryota</taxon>
        <taxon>Metazoa</taxon>
        <taxon>Ecdysozoa</taxon>
        <taxon>Arthropoda</taxon>
        <taxon>Hexapoda</taxon>
        <taxon>Insecta</taxon>
        <taxon>Pterygota</taxon>
        <taxon>Neoptera</taxon>
        <taxon>Endopterygota</taxon>
        <taxon>Hymenoptera</taxon>
        <taxon>Apocrita</taxon>
        <taxon>Aculeata</taxon>
        <taxon>Apoidea</taxon>
        <taxon>Anthophila</taxon>
        <taxon>Halictidae</taxon>
        <taxon>Rophitinae</taxon>
        <taxon>Dufourea</taxon>
    </lineage>
</organism>
<feature type="region of interest" description="Disordered" evidence="1">
    <location>
        <begin position="1"/>
        <end position="43"/>
    </location>
</feature>
<feature type="compositionally biased region" description="Basic residues" evidence="1">
    <location>
        <begin position="7"/>
        <end position="20"/>
    </location>
</feature>
<proteinExistence type="predicted"/>
<protein>
    <submittedName>
        <fullName evidence="2">Uncharacterized protein</fullName>
    </submittedName>
</protein>
<evidence type="ECO:0000256" key="1">
    <source>
        <dbReference type="SAM" id="MobiDB-lite"/>
    </source>
</evidence>
<name>A0A154PF76_DUFNO</name>
<dbReference type="EMBL" id="KQ434890">
    <property type="protein sequence ID" value="KZC10495.1"/>
    <property type="molecule type" value="Genomic_DNA"/>
</dbReference>
<feature type="compositionally biased region" description="Gly residues" evidence="1">
    <location>
        <begin position="108"/>
        <end position="120"/>
    </location>
</feature>
<feature type="compositionally biased region" description="Basic and acidic residues" evidence="1">
    <location>
        <begin position="188"/>
        <end position="197"/>
    </location>
</feature>
<dbReference type="AlphaFoldDB" id="A0A154PF76"/>
<sequence length="324" mass="35468">MGEAREAKKRKGASSRKRERGGRELEKERGKVSGRRSPRREFERPQITERWCGALEVGFVGRWKRAGEVGGSDNRGVDGWTGGRVDGWTGERVDGWSGDGARWRNRVGNGGEVRGGGRGIGPETLVIRKDNNSFVHDDTSGGQGGLCIDAVRILAENAGPEIPCRKGGIGYGCSSSSSRASAVRGRRRGAEERRGDDVVRQNDQGWFGEHVSIRSSGNVGTYRTSKFRSNRDGGWWSELEKVLHTVERRAPVVVDFDGLDSWTGGVWRKSTDARASGKRASGGIAIGGQWLENGISFVARTEAILSMRAAWQAPTRVEGWRRCV</sequence>
<feature type="region of interest" description="Disordered" evidence="1">
    <location>
        <begin position="99"/>
        <end position="122"/>
    </location>
</feature>